<evidence type="ECO:0000313" key="3">
    <source>
        <dbReference type="EMBL" id="OAV97981.1"/>
    </source>
</evidence>
<dbReference type="PANTHER" id="PTHR45125">
    <property type="entry name" value="F21J9.4-RELATED"/>
    <property type="match status" value="1"/>
</dbReference>
<dbReference type="EnsemblFungi" id="PTTG_25902-t43_1">
    <property type="protein sequence ID" value="PTTG_25902-t43_1-p1"/>
    <property type="gene ID" value="PTTG_25902"/>
</dbReference>
<reference evidence="4 5" key="3">
    <citation type="journal article" date="2017" name="G3 (Bethesda)">
        <title>Comparative analysis highlights variable genome content of wheat rusts and divergence of the mating loci.</title>
        <authorList>
            <person name="Cuomo C.A."/>
            <person name="Bakkeren G."/>
            <person name="Khalil H.B."/>
            <person name="Panwar V."/>
            <person name="Joly D."/>
            <person name="Linning R."/>
            <person name="Sakthikumar S."/>
            <person name="Song X."/>
            <person name="Adiconis X."/>
            <person name="Fan L."/>
            <person name="Goldberg J.M."/>
            <person name="Levin J.Z."/>
            <person name="Young S."/>
            <person name="Zeng Q."/>
            <person name="Anikster Y."/>
            <person name="Bruce M."/>
            <person name="Wang M."/>
            <person name="Yin C."/>
            <person name="McCallum B."/>
            <person name="Szabo L.J."/>
            <person name="Hulbert S."/>
            <person name="Chen X."/>
            <person name="Fellers J.P."/>
        </authorList>
    </citation>
    <scope>NUCLEOTIDE SEQUENCE</scope>
    <source>
        <strain evidence="5">Isolate 1-1 / race 1 (BBBD)</strain>
        <strain evidence="4">isolate 1-1 / race 1 (BBBD)</strain>
    </source>
</reference>
<feature type="compositionally biased region" description="Polar residues" evidence="1">
    <location>
        <begin position="110"/>
        <end position="124"/>
    </location>
</feature>
<feature type="compositionally biased region" description="Basic and acidic residues" evidence="1">
    <location>
        <begin position="96"/>
        <end position="105"/>
    </location>
</feature>
<evidence type="ECO:0000259" key="2">
    <source>
        <dbReference type="Pfam" id="PF14303"/>
    </source>
</evidence>
<evidence type="ECO:0000313" key="4">
    <source>
        <dbReference type="EnsemblFungi" id="PTTG_25902-t43_1-p1"/>
    </source>
</evidence>
<organism evidence="3">
    <name type="scientific">Puccinia triticina (isolate 1-1 / race 1 (BBBD))</name>
    <name type="common">Brown leaf rust fungus</name>
    <dbReference type="NCBI Taxonomy" id="630390"/>
    <lineage>
        <taxon>Eukaryota</taxon>
        <taxon>Fungi</taxon>
        <taxon>Dikarya</taxon>
        <taxon>Basidiomycota</taxon>
        <taxon>Pucciniomycotina</taxon>
        <taxon>Pucciniomycetes</taxon>
        <taxon>Pucciniales</taxon>
        <taxon>Pucciniaceae</taxon>
        <taxon>Puccinia</taxon>
    </lineage>
</organism>
<evidence type="ECO:0000256" key="1">
    <source>
        <dbReference type="SAM" id="MobiDB-lite"/>
    </source>
</evidence>
<dbReference type="InterPro" id="IPR029466">
    <property type="entry name" value="NAM-associated_C"/>
</dbReference>
<gene>
    <name evidence="3" type="ORF">PTTG_25902</name>
</gene>
<feature type="domain" description="No apical meristem-associated C-terminal" evidence="2">
    <location>
        <begin position="65"/>
        <end position="151"/>
    </location>
</feature>
<dbReference type="Pfam" id="PF14303">
    <property type="entry name" value="NAM-associated"/>
    <property type="match status" value="1"/>
</dbReference>
<reference evidence="3" key="1">
    <citation type="submission" date="2009-11" db="EMBL/GenBank/DDBJ databases">
        <authorList>
            <consortium name="The Broad Institute Genome Sequencing Platform"/>
            <person name="Ward D."/>
            <person name="Feldgarden M."/>
            <person name="Earl A."/>
            <person name="Young S.K."/>
            <person name="Zeng Q."/>
            <person name="Koehrsen M."/>
            <person name="Alvarado L."/>
            <person name="Berlin A."/>
            <person name="Bochicchio J."/>
            <person name="Borenstein D."/>
            <person name="Chapman S.B."/>
            <person name="Chen Z."/>
            <person name="Engels R."/>
            <person name="Freedman E."/>
            <person name="Gellesch M."/>
            <person name="Goldberg J."/>
            <person name="Griggs A."/>
            <person name="Gujja S."/>
            <person name="Heilman E."/>
            <person name="Heiman D."/>
            <person name="Hepburn T."/>
            <person name="Howarth C."/>
            <person name="Jen D."/>
            <person name="Larson L."/>
            <person name="Lewis B."/>
            <person name="Mehta T."/>
            <person name="Park D."/>
            <person name="Pearson M."/>
            <person name="Roberts A."/>
            <person name="Saif S."/>
            <person name="Shea T."/>
            <person name="Shenoy N."/>
            <person name="Sisk P."/>
            <person name="Stolte C."/>
            <person name="Sykes S."/>
            <person name="Thomson T."/>
            <person name="Walk T."/>
            <person name="White J."/>
            <person name="Yandava C."/>
            <person name="Izard J."/>
            <person name="Baranova O.V."/>
            <person name="Blanton J.M."/>
            <person name="Tanner A.C."/>
            <person name="Dewhirst F.E."/>
            <person name="Haas B."/>
            <person name="Nusbaum C."/>
            <person name="Birren B."/>
        </authorList>
    </citation>
    <scope>NUCLEOTIDE SEQUENCE [LARGE SCALE GENOMIC DNA]</scope>
    <source>
        <strain evidence="3">1-1 BBBD Race 1</strain>
    </source>
</reference>
<reference evidence="3" key="2">
    <citation type="submission" date="2016-05" db="EMBL/GenBank/DDBJ databases">
        <title>Comparative analysis highlights variable genome content of wheat rusts and divergence of the mating loci.</title>
        <authorList>
            <person name="Cuomo C.A."/>
            <person name="Bakkeren G."/>
            <person name="Szabo L."/>
            <person name="Khalil H."/>
            <person name="Joly D."/>
            <person name="Goldberg J."/>
            <person name="Young S."/>
            <person name="Zeng Q."/>
            <person name="Fellers J."/>
        </authorList>
    </citation>
    <scope>NUCLEOTIDE SEQUENCE [LARGE SCALE GENOMIC DNA]</scope>
    <source>
        <strain evidence="3">1-1 BBBD Race 1</strain>
    </source>
</reference>
<accession>A0A180GZQ6</accession>
<dbReference type="VEuPathDB" id="FungiDB:PTTG_25902"/>
<dbReference type="Proteomes" id="UP000005240">
    <property type="component" value="Unassembled WGS sequence"/>
</dbReference>
<sequence length="151" mass="17240">MRMSRSIPEHNRPLNSVKYRWQAIQRATNKFHGCFKQVTQANQSGTTNSDQLTAALKLYHALEKKTYTHLQCYHVLSPSPKWISYCEQLEQKKSKLLSDSKKLDPPSDVSVPQSKAASDATATNAREPIRPIGNKKAKEARTEELKDTKWK</sequence>
<protein>
    <submittedName>
        <fullName evidence="4">NAM-associated domain-containing protein</fullName>
    </submittedName>
</protein>
<proteinExistence type="predicted"/>
<feature type="region of interest" description="Disordered" evidence="1">
    <location>
        <begin position="96"/>
        <end position="151"/>
    </location>
</feature>
<dbReference type="OrthoDB" id="7763131at2759"/>
<name>A0A180GZQ6_PUCT1</name>
<dbReference type="STRING" id="630390.A0A180GZQ6"/>
<dbReference type="PANTHER" id="PTHR45125:SF3">
    <property type="entry name" value="NO-APICAL-MERISTEM-ASSOCIATED CARBOXY-TERMINAL DOMAIN PROTEIN"/>
    <property type="match status" value="1"/>
</dbReference>
<evidence type="ECO:0000313" key="5">
    <source>
        <dbReference type="Proteomes" id="UP000005240"/>
    </source>
</evidence>
<dbReference type="EMBL" id="ADAS02000010">
    <property type="protein sequence ID" value="OAV97981.1"/>
    <property type="molecule type" value="Genomic_DNA"/>
</dbReference>
<feature type="compositionally biased region" description="Basic and acidic residues" evidence="1">
    <location>
        <begin position="136"/>
        <end position="151"/>
    </location>
</feature>
<keyword evidence="5" id="KW-1185">Reference proteome</keyword>
<dbReference type="AlphaFoldDB" id="A0A180GZQ6"/>
<reference evidence="4" key="4">
    <citation type="submission" date="2025-05" db="UniProtKB">
        <authorList>
            <consortium name="EnsemblFungi"/>
        </authorList>
    </citation>
    <scope>IDENTIFICATION</scope>
    <source>
        <strain evidence="4">isolate 1-1 / race 1 (BBBD)</strain>
    </source>
</reference>